<dbReference type="Proteomes" id="UP000008281">
    <property type="component" value="Unassembled WGS sequence"/>
</dbReference>
<dbReference type="GeneID" id="9806748"/>
<dbReference type="RefSeq" id="XP_003097136.2">
    <property type="nucleotide sequence ID" value="XM_003097088.2"/>
</dbReference>
<dbReference type="HOGENOM" id="CLU_1134451_0_0_1"/>
<evidence type="ECO:0000313" key="2">
    <source>
        <dbReference type="Proteomes" id="UP000008281"/>
    </source>
</evidence>
<dbReference type="EMBL" id="DS268518">
    <property type="protein sequence ID" value="EFO84557.1"/>
    <property type="molecule type" value="Genomic_DNA"/>
</dbReference>
<dbReference type="CTD" id="9806748"/>
<keyword evidence="2" id="KW-1185">Reference proteome</keyword>
<sequence length="245" mass="29032">MNIRLQLLIPKRHLHLSNREIPSLPRIRITFSLFRCIFLFIFALSRSSRSKIEINSLLCLWTLRVFSRRGLCIAYKTRKKGKKLSFFLLFSKREKKSEFVRLRPFRFLCFSSLKKTKKEKGKPISFHISIFRRQMNIGMPTRLVALFLLVAVISTAVAMRAKRENCKSEKLRELVLETVGIYPHQYSYQAKYLKQQAEERFGFWWSAVIVSERGGYGMSAVYDQYKNTSCEMLLFDTYYWIGRTC</sequence>
<dbReference type="OrthoDB" id="5866215at2759"/>
<name>E3N393_CAERE</name>
<proteinExistence type="predicted"/>
<evidence type="ECO:0000313" key="1">
    <source>
        <dbReference type="EMBL" id="EFO84557.1"/>
    </source>
</evidence>
<dbReference type="AlphaFoldDB" id="E3N393"/>
<gene>
    <name evidence="1" type="ORF">CRE_22572</name>
</gene>
<reference evidence="1" key="1">
    <citation type="submission" date="2007-07" db="EMBL/GenBank/DDBJ databases">
        <title>PCAP assembly of the Caenorhabditis remanei genome.</title>
        <authorList>
            <consortium name="The Caenorhabditis remanei Sequencing Consortium"/>
            <person name="Wilson R.K."/>
        </authorList>
    </citation>
    <scope>NUCLEOTIDE SEQUENCE [LARGE SCALE GENOMIC DNA]</scope>
    <source>
        <strain evidence="1">PB4641</strain>
    </source>
</reference>
<dbReference type="KEGG" id="crq:GCK72_004737"/>
<accession>E3N393</accession>
<organism evidence="2">
    <name type="scientific">Caenorhabditis remanei</name>
    <name type="common">Caenorhabditis vulgaris</name>
    <dbReference type="NCBI Taxonomy" id="31234"/>
    <lineage>
        <taxon>Eukaryota</taxon>
        <taxon>Metazoa</taxon>
        <taxon>Ecdysozoa</taxon>
        <taxon>Nematoda</taxon>
        <taxon>Chromadorea</taxon>
        <taxon>Rhabditida</taxon>
        <taxon>Rhabditina</taxon>
        <taxon>Rhabditomorpha</taxon>
        <taxon>Rhabditoidea</taxon>
        <taxon>Rhabditidae</taxon>
        <taxon>Peloderinae</taxon>
        <taxon>Caenorhabditis</taxon>
    </lineage>
</organism>
<protein>
    <submittedName>
        <fullName evidence="1">Uncharacterized protein</fullName>
    </submittedName>
</protein>
<dbReference type="eggNOG" id="ENOG502TI0B">
    <property type="taxonomic scope" value="Eukaryota"/>
</dbReference>